<dbReference type="Pfam" id="PF01095">
    <property type="entry name" value="Pectinesterase"/>
    <property type="match status" value="1"/>
</dbReference>
<name>A0A1M5KK14_9FLAO</name>
<feature type="signal peptide" evidence="5">
    <location>
        <begin position="1"/>
        <end position="28"/>
    </location>
</feature>
<evidence type="ECO:0000256" key="1">
    <source>
        <dbReference type="ARBA" id="ARBA00008891"/>
    </source>
</evidence>
<dbReference type="InterPro" id="IPR012334">
    <property type="entry name" value="Pectin_lyas_fold"/>
</dbReference>
<keyword evidence="2 5" id="KW-0732">Signal</keyword>
<dbReference type="GO" id="GO:0030599">
    <property type="term" value="F:pectinesterase activity"/>
    <property type="evidence" value="ECO:0007669"/>
    <property type="project" value="InterPro"/>
</dbReference>
<feature type="domain" description="Pectinesterase catalytic" evidence="6">
    <location>
        <begin position="32"/>
        <end position="324"/>
    </location>
</feature>
<evidence type="ECO:0000259" key="7">
    <source>
        <dbReference type="Pfam" id="PF18962"/>
    </source>
</evidence>
<organism evidence="8 9">
    <name type="scientific">Flavobacterium fluvii</name>
    <dbReference type="NCBI Taxonomy" id="468056"/>
    <lineage>
        <taxon>Bacteria</taxon>
        <taxon>Pseudomonadati</taxon>
        <taxon>Bacteroidota</taxon>
        <taxon>Flavobacteriia</taxon>
        <taxon>Flavobacteriales</taxon>
        <taxon>Flavobacteriaceae</taxon>
        <taxon>Flavobacterium</taxon>
    </lineage>
</organism>
<dbReference type="SUPFAM" id="SSF51126">
    <property type="entry name" value="Pectin lyase-like"/>
    <property type="match status" value="1"/>
</dbReference>
<dbReference type="GO" id="GO:0009279">
    <property type="term" value="C:cell outer membrane"/>
    <property type="evidence" value="ECO:0007669"/>
    <property type="project" value="TreeGrafter"/>
</dbReference>
<evidence type="ECO:0000256" key="4">
    <source>
        <dbReference type="ARBA" id="ARBA00023085"/>
    </source>
</evidence>
<keyword evidence="3" id="KW-0378">Hydrolase</keyword>
<dbReference type="AlphaFoldDB" id="A0A1M5KK14"/>
<gene>
    <name evidence="8" type="ORF">SAMN05443549_104346</name>
</gene>
<dbReference type="GO" id="GO:0042545">
    <property type="term" value="P:cell wall modification"/>
    <property type="evidence" value="ECO:0007669"/>
    <property type="project" value="InterPro"/>
</dbReference>
<accession>A0A1M5KK14</accession>
<dbReference type="InterPro" id="IPR026444">
    <property type="entry name" value="Secre_tail"/>
</dbReference>
<reference evidence="9" key="1">
    <citation type="submission" date="2016-11" db="EMBL/GenBank/DDBJ databases">
        <authorList>
            <person name="Varghese N."/>
            <person name="Submissions S."/>
        </authorList>
    </citation>
    <scope>NUCLEOTIDE SEQUENCE [LARGE SCALE GENOMIC DNA]</scope>
    <source>
        <strain evidence="9">DSM 19978</strain>
    </source>
</reference>
<keyword evidence="9" id="KW-1185">Reference proteome</keyword>
<protein>
    <submittedName>
        <fullName evidence="8">Por secretion system C-terminal sorting domain-containing protein</fullName>
    </submittedName>
</protein>
<dbReference type="Proteomes" id="UP000184516">
    <property type="component" value="Unassembled WGS sequence"/>
</dbReference>
<dbReference type="EMBL" id="FQWB01000004">
    <property type="protein sequence ID" value="SHG53111.1"/>
    <property type="molecule type" value="Genomic_DNA"/>
</dbReference>
<feature type="domain" description="Secretion system C-terminal sorting" evidence="7">
    <location>
        <begin position="971"/>
        <end position="1043"/>
    </location>
</feature>
<feature type="chain" id="PRO_5013064697" evidence="5">
    <location>
        <begin position="29"/>
        <end position="1046"/>
    </location>
</feature>
<evidence type="ECO:0000256" key="3">
    <source>
        <dbReference type="ARBA" id="ARBA00022801"/>
    </source>
</evidence>
<evidence type="ECO:0000259" key="6">
    <source>
        <dbReference type="Pfam" id="PF01095"/>
    </source>
</evidence>
<sequence>MKKLLKKTNGKKGLHILFFMLLNLSAFAQYDKIVAKDGSGDFTNVQAAIDAAPTARTTPYKIYVKAGKYVGQLSIPSTKPFIELIGESPANTILSYGDGLGGTTTFTINANDCMLMGLTLENTQGYLSDGPQSLAIKTNADRAVFYNCRFISGQDTVYHPGNGKLVYYKNCYIDGNTDFIYGSAIAVFDYCVIYGRDRVDGGSGGIVTASNTPQSQAYGQIFRDCIIPANNGVTVYSLGRPWQNDATTLDANRAGNKTVFLNTKMSTSVAPTGWSVWDAGTNTSVITYAEYKSVGFDGSPIDVSKRLSWSKQLSDAEAAPYYVNSNFFGSWNPYAVWADLPAGNNFTPVIALTNFRAKRTTSQASFLFNLAWPVSGVTYTLYRSTDNKASYAPLKSFTTNNDVTIANQFTDALPPVGSAYYYYIEASKGSEVNKSEVVTVDPAIPLNGDYRSKGSGIWANNITYSVVKASNVITGITVTGSPAGFDDANPPSIVISGGSGTGATATAVVSGGKVTAITVTNGGTGYTGNPTVAVAVNANYPSLPASIWEKFNSSNSTWENVPFGTSHSNANVTIKSGHTVTITALSSVNALVVEANAVLNATANSSLRFLSDIVNNGSIGTNTTDRISLTYSNTAAIASATISGTGTYLVSSLNTLAELQNATLTIDQNMNITNNVNALYGNSGNQDVNNITFIINAGKTVVAKALHSSGSTATAANYPKYGKYAYVINGTLDTSASTSTSAFIPYEATGSTDPTVSLTVNGALILGTGGLKAITTTSGTPEIGKVYLTIGDGGIVDATRATTFDTGNKFFVTNGSGVLKRVVGATDVKFPVGSAGSTVANPIILNNSGVAGNFSVSVKNILDVPVNKAINKQWTVNAETAGANLSVKTQWLSADNGTFNASDVSFSLISKTGTNAWASNTAVLGGSGTLASPYTASVSGITSFGTFSVMSGNSITLDLLSFNSDKRTLTVFPNPSINGKIMVNYPISLKGASLSISSYDGRILKQVSPVSESLQSAIDISDLAAGSYILIYQNGADKKTVKFLKL</sequence>
<evidence type="ECO:0000313" key="9">
    <source>
        <dbReference type="Proteomes" id="UP000184516"/>
    </source>
</evidence>
<dbReference type="InterPro" id="IPR011050">
    <property type="entry name" value="Pectin_lyase_fold/virulence"/>
</dbReference>
<dbReference type="InterPro" id="IPR000070">
    <property type="entry name" value="Pectinesterase_cat"/>
</dbReference>
<dbReference type="STRING" id="468056.SAMN05443549_104346"/>
<comment type="similarity">
    <text evidence="1">Belongs to the pectinesterase family.</text>
</comment>
<proteinExistence type="inferred from homology"/>
<evidence type="ECO:0000256" key="2">
    <source>
        <dbReference type="ARBA" id="ARBA00022729"/>
    </source>
</evidence>
<dbReference type="OrthoDB" id="9804686at2"/>
<dbReference type="Pfam" id="PF18962">
    <property type="entry name" value="Por_Secre_tail"/>
    <property type="match status" value="1"/>
</dbReference>
<evidence type="ECO:0000256" key="5">
    <source>
        <dbReference type="SAM" id="SignalP"/>
    </source>
</evidence>
<evidence type="ECO:0000313" key="8">
    <source>
        <dbReference type="EMBL" id="SHG53111.1"/>
    </source>
</evidence>
<dbReference type="RefSeq" id="WP_073370740.1">
    <property type="nucleotide sequence ID" value="NZ_FQWB01000004.1"/>
</dbReference>
<dbReference type="NCBIfam" id="TIGR04183">
    <property type="entry name" value="Por_Secre_tail"/>
    <property type="match status" value="1"/>
</dbReference>
<dbReference type="PANTHER" id="PTHR31321">
    <property type="entry name" value="ACYL-COA THIOESTER HYDROLASE YBHC-RELATED"/>
    <property type="match status" value="1"/>
</dbReference>
<dbReference type="Gene3D" id="2.160.20.10">
    <property type="entry name" value="Single-stranded right-handed beta-helix, Pectin lyase-like"/>
    <property type="match status" value="1"/>
</dbReference>
<dbReference type="PANTHER" id="PTHR31321:SF57">
    <property type="entry name" value="PECTINESTERASE 53-RELATED"/>
    <property type="match status" value="1"/>
</dbReference>
<keyword evidence="4" id="KW-0063">Aspartyl esterase</keyword>